<dbReference type="InterPro" id="IPR036291">
    <property type="entry name" value="NAD(P)-bd_dom_sf"/>
</dbReference>
<comment type="catalytic activity">
    <reaction evidence="6">
        <text>13,14-dihydro-15-oxo-PGF2alpha + NADP(+) = 15-oxoprostaglandin F2alpha + NADPH + H(+)</text>
        <dbReference type="Rhea" id="RHEA:50588"/>
        <dbReference type="ChEBI" id="CHEBI:15378"/>
        <dbReference type="ChEBI" id="CHEBI:57783"/>
        <dbReference type="ChEBI" id="CHEBI:58349"/>
        <dbReference type="ChEBI" id="CHEBI:133374"/>
        <dbReference type="ChEBI" id="CHEBI:133409"/>
    </reaction>
    <physiologicalReaction direction="right-to-left" evidence="6">
        <dbReference type="Rhea" id="RHEA:50590"/>
    </physiologicalReaction>
</comment>
<dbReference type="InterPro" id="IPR020843">
    <property type="entry name" value="ER"/>
</dbReference>
<keyword evidence="3" id="KW-0560">Oxidoreductase</keyword>
<comment type="similarity">
    <text evidence="1">Belongs to the NADP-dependent oxidoreductase L4BD family.</text>
</comment>
<dbReference type="Gene3D" id="3.90.180.10">
    <property type="entry name" value="Medium-chain alcohol dehydrogenases, catalytic domain"/>
    <property type="match status" value="1"/>
</dbReference>
<dbReference type="EnsemblMetazoa" id="G11211.2">
    <property type="protein sequence ID" value="G11211.2:cds"/>
    <property type="gene ID" value="G11211"/>
</dbReference>
<evidence type="ECO:0000256" key="7">
    <source>
        <dbReference type="ARBA" id="ARBA00049070"/>
    </source>
</evidence>
<dbReference type="Pfam" id="PF16884">
    <property type="entry name" value="ADH_N_2"/>
    <property type="match status" value="1"/>
</dbReference>
<evidence type="ECO:0000256" key="4">
    <source>
        <dbReference type="ARBA" id="ARBA00033119"/>
    </source>
</evidence>
<name>A0A8W8HVA4_MAGGI</name>
<evidence type="ECO:0000259" key="8">
    <source>
        <dbReference type="SMART" id="SM00829"/>
    </source>
</evidence>
<comment type="catalytic activity">
    <reaction evidence="7">
        <text>13,14-dihydro-15-oxo-prostaglandin E1 + NADP(+) = 15-oxoprostaglandin E1 + NADPH + H(+)</text>
        <dbReference type="Rhea" id="RHEA:50584"/>
        <dbReference type="ChEBI" id="CHEBI:15378"/>
        <dbReference type="ChEBI" id="CHEBI:57401"/>
        <dbReference type="ChEBI" id="CHEBI:57783"/>
        <dbReference type="ChEBI" id="CHEBI:58349"/>
        <dbReference type="ChEBI" id="CHEBI:133408"/>
    </reaction>
    <physiologicalReaction direction="right-to-left" evidence="7">
        <dbReference type="Rhea" id="RHEA:50586"/>
    </physiologicalReaction>
</comment>
<evidence type="ECO:0000256" key="3">
    <source>
        <dbReference type="ARBA" id="ARBA00023002"/>
    </source>
</evidence>
<dbReference type="SUPFAM" id="SSF51735">
    <property type="entry name" value="NAD(P)-binding Rossmann-fold domains"/>
    <property type="match status" value="1"/>
</dbReference>
<dbReference type="OrthoDB" id="809632at2759"/>
<dbReference type="PANTHER" id="PTHR43205">
    <property type="entry name" value="PROSTAGLANDIN REDUCTASE"/>
    <property type="match status" value="1"/>
</dbReference>
<protein>
    <recommendedName>
        <fullName evidence="4">15-oxoprostaglandin 13-reductase</fullName>
        <ecNumber evidence="2">1.3.1.48</ecNumber>
    </recommendedName>
    <alternativeName>
        <fullName evidence="4">15-oxoprostaglandin 13-reductase</fullName>
    </alternativeName>
</protein>
<dbReference type="OMA" id="TGITAYW"/>
<accession>A0A8W8HVA4</accession>
<dbReference type="AlphaFoldDB" id="A0A8W8HVA4"/>
<dbReference type="SUPFAM" id="SSF50129">
    <property type="entry name" value="GroES-like"/>
    <property type="match status" value="1"/>
</dbReference>
<dbReference type="SMART" id="SM00829">
    <property type="entry name" value="PKS_ER"/>
    <property type="match status" value="1"/>
</dbReference>
<dbReference type="GO" id="GO:0047522">
    <property type="term" value="F:15-oxoprostaglandin 13-reductase [NAD(P)+] activity"/>
    <property type="evidence" value="ECO:0007669"/>
    <property type="project" value="UniProtKB-EC"/>
</dbReference>
<dbReference type="GO" id="GO:0006693">
    <property type="term" value="P:prostaglandin metabolic process"/>
    <property type="evidence" value="ECO:0007669"/>
    <property type="project" value="TreeGrafter"/>
</dbReference>
<evidence type="ECO:0000256" key="2">
    <source>
        <dbReference type="ARBA" id="ARBA00011981"/>
    </source>
</evidence>
<dbReference type="InterPro" id="IPR045010">
    <property type="entry name" value="MDR_fam"/>
</dbReference>
<reference evidence="9" key="1">
    <citation type="submission" date="2022-08" db="UniProtKB">
        <authorList>
            <consortium name="EnsemblMetazoa"/>
        </authorList>
    </citation>
    <scope>IDENTIFICATION</scope>
    <source>
        <strain evidence="9">05x7-T-G4-1.051#20</strain>
    </source>
</reference>
<dbReference type="FunFam" id="3.40.50.720:FF:000121">
    <property type="entry name" value="Prostaglandin reductase 2"/>
    <property type="match status" value="1"/>
</dbReference>
<dbReference type="Gene3D" id="3.40.50.720">
    <property type="entry name" value="NAD(P)-binding Rossmann-like Domain"/>
    <property type="match status" value="1"/>
</dbReference>
<sequence length="355" mass="38287">MSTNAHVILVKRPGTNGTPTADNFGFEECPFPAELEAGEILIKTLYVSVDPALRCRMNEDTGVHYVTPWEIGKEIGGFIGVGQVIKSSDPAFSPGDIVEAQAAWPWVALFKRKQEEQNPLRKVDTSLLGGKLTLPLTVLGLIGLTSYLGIKEKGGIKPGQNQTLVVSGAAGACGSVAGQLGRLEGCTRVVGICGSNEKCQFLTQELGFDGAINYKTEDVKERLAALCPDGVDVYFDNVGGEMSDTVISQMNKNSNVILCGQIAVYNKDVPYPPPIPESTETRIKDMNINRTRFLVLNYADKFEEAMKKLAELVLSGKIKVRETTMEGLENTGKAFVSMMNGGNIGKQIVHVADPS</sequence>
<evidence type="ECO:0000313" key="10">
    <source>
        <dbReference type="Proteomes" id="UP000005408"/>
    </source>
</evidence>
<dbReference type="InterPro" id="IPR013149">
    <property type="entry name" value="ADH-like_C"/>
</dbReference>
<evidence type="ECO:0000256" key="5">
    <source>
        <dbReference type="ARBA" id="ARBA00047878"/>
    </source>
</evidence>
<dbReference type="SMR" id="A0A8W8HVA4"/>
<evidence type="ECO:0000256" key="6">
    <source>
        <dbReference type="ARBA" id="ARBA00048290"/>
    </source>
</evidence>
<feature type="domain" description="Enoyl reductase (ER)" evidence="8">
    <location>
        <begin position="20"/>
        <end position="349"/>
    </location>
</feature>
<proteinExistence type="inferred from homology"/>
<evidence type="ECO:0000256" key="1">
    <source>
        <dbReference type="ARBA" id="ARBA00010460"/>
    </source>
</evidence>
<dbReference type="PANTHER" id="PTHR43205:SF5">
    <property type="entry name" value="PROSTAGLANDIN REDUCTASE 2"/>
    <property type="match status" value="1"/>
</dbReference>
<comment type="catalytic activity">
    <reaction evidence="5">
        <text>13,14-dihydro-15-oxo-prostaglandin F1alpha + NADP(+) = 15-oxoprostaglandin F1alpha + NADPH + H(+)</text>
        <dbReference type="Rhea" id="RHEA:50592"/>
        <dbReference type="ChEBI" id="CHEBI:15378"/>
        <dbReference type="ChEBI" id="CHEBI:57783"/>
        <dbReference type="ChEBI" id="CHEBI:58349"/>
        <dbReference type="ChEBI" id="CHEBI:79072"/>
        <dbReference type="ChEBI" id="CHEBI:133411"/>
    </reaction>
    <physiologicalReaction direction="right-to-left" evidence="5">
        <dbReference type="Rhea" id="RHEA:50594"/>
    </physiologicalReaction>
</comment>
<dbReference type="Pfam" id="PF00107">
    <property type="entry name" value="ADH_zinc_N"/>
    <property type="match status" value="1"/>
</dbReference>
<keyword evidence="10" id="KW-1185">Reference proteome</keyword>
<dbReference type="Proteomes" id="UP000005408">
    <property type="component" value="Unassembled WGS sequence"/>
</dbReference>
<dbReference type="EC" id="1.3.1.48" evidence="2"/>
<organism evidence="9 10">
    <name type="scientific">Magallana gigas</name>
    <name type="common">Pacific oyster</name>
    <name type="synonym">Crassostrea gigas</name>
    <dbReference type="NCBI Taxonomy" id="29159"/>
    <lineage>
        <taxon>Eukaryota</taxon>
        <taxon>Metazoa</taxon>
        <taxon>Spiralia</taxon>
        <taxon>Lophotrochozoa</taxon>
        <taxon>Mollusca</taxon>
        <taxon>Bivalvia</taxon>
        <taxon>Autobranchia</taxon>
        <taxon>Pteriomorphia</taxon>
        <taxon>Ostreida</taxon>
        <taxon>Ostreoidea</taxon>
        <taxon>Ostreidae</taxon>
        <taxon>Magallana</taxon>
    </lineage>
</organism>
<evidence type="ECO:0000313" key="9">
    <source>
        <dbReference type="EnsemblMetazoa" id="G11211.1:cds"/>
    </source>
</evidence>
<dbReference type="EnsemblMetazoa" id="G11211.1">
    <property type="protein sequence ID" value="G11211.1:cds"/>
    <property type="gene ID" value="G11211"/>
</dbReference>
<dbReference type="InterPro" id="IPR041694">
    <property type="entry name" value="ADH_N_2"/>
</dbReference>
<dbReference type="InterPro" id="IPR011032">
    <property type="entry name" value="GroES-like_sf"/>
</dbReference>